<dbReference type="CDD" id="cd00090">
    <property type="entry name" value="HTH_ARSR"/>
    <property type="match status" value="1"/>
</dbReference>
<dbReference type="InterPro" id="IPR036390">
    <property type="entry name" value="WH_DNA-bd_sf"/>
</dbReference>
<feature type="region of interest" description="Disordered" evidence="4">
    <location>
        <begin position="157"/>
        <end position="177"/>
    </location>
</feature>
<name>A0ABP8PFS8_9NOCA</name>
<dbReference type="InterPro" id="IPR019885">
    <property type="entry name" value="Tscrpt_reg_HTH_AsnC-type_CS"/>
</dbReference>
<feature type="compositionally biased region" description="Low complexity" evidence="4">
    <location>
        <begin position="161"/>
        <end position="175"/>
    </location>
</feature>
<feature type="domain" description="HTH asnC-type" evidence="6">
    <location>
        <begin position="6"/>
        <end position="45"/>
    </location>
</feature>
<feature type="domain" description="Transcription regulator AsnC/Lrp ligand binding" evidence="5">
    <location>
        <begin position="249"/>
        <end position="293"/>
    </location>
</feature>
<dbReference type="SMART" id="SM00344">
    <property type="entry name" value="HTH_ASNC"/>
    <property type="match status" value="2"/>
</dbReference>
<keyword evidence="2" id="KW-0238">DNA-binding</keyword>
<keyword evidence="3" id="KW-0804">Transcription</keyword>
<gene>
    <name evidence="7" type="ORF">GCM10023094_41390</name>
</gene>
<dbReference type="EMBL" id="BAABFB010000063">
    <property type="protein sequence ID" value="GAA4485863.1"/>
    <property type="molecule type" value="Genomic_DNA"/>
</dbReference>
<dbReference type="PANTHER" id="PTHR30154:SF34">
    <property type="entry name" value="TRANSCRIPTIONAL REGULATOR AZLB"/>
    <property type="match status" value="1"/>
</dbReference>
<dbReference type="InterPro" id="IPR011008">
    <property type="entry name" value="Dimeric_a/b-barrel"/>
</dbReference>
<dbReference type="PROSITE" id="PS00519">
    <property type="entry name" value="HTH_ASNC_1"/>
    <property type="match status" value="1"/>
</dbReference>
<dbReference type="InterPro" id="IPR011991">
    <property type="entry name" value="ArsR-like_HTH"/>
</dbReference>
<protein>
    <submittedName>
        <fullName evidence="7">Lrp/AsnC family transcriptional regulator</fullName>
    </submittedName>
</protein>
<dbReference type="PANTHER" id="PTHR30154">
    <property type="entry name" value="LEUCINE-RESPONSIVE REGULATORY PROTEIN"/>
    <property type="match status" value="1"/>
</dbReference>
<dbReference type="InterPro" id="IPR019888">
    <property type="entry name" value="Tscrpt_reg_AsnC-like"/>
</dbReference>
<proteinExistence type="predicted"/>
<keyword evidence="1" id="KW-0805">Transcription regulation</keyword>
<evidence type="ECO:0000256" key="1">
    <source>
        <dbReference type="ARBA" id="ARBA00023015"/>
    </source>
</evidence>
<evidence type="ECO:0000313" key="8">
    <source>
        <dbReference type="Proteomes" id="UP001501183"/>
    </source>
</evidence>
<dbReference type="Proteomes" id="UP001501183">
    <property type="component" value="Unassembled WGS sequence"/>
</dbReference>
<dbReference type="PRINTS" id="PR00033">
    <property type="entry name" value="HTHASNC"/>
</dbReference>
<accession>A0ABP8PFS8</accession>
<evidence type="ECO:0000256" key="4">
    <source>
        <dbReference type="SAM" id="MobiDB-lite"/>
    </source>
</evidence>
<feature type="domain" description="HTH asnC-type" evidence="6">
    <location>
        <begin position="181"/>
        <end position="215"/>
    </location>
</feature>
<dbReference type="Gene3D" id="3.30.70.920">
    <property type="match status" value="2"/>
</dbReference>
<evidence type="ECO:0000256" key="2">
    <source>
        <dbReference type="ARBA" id="ARBA00023125"/>
    </source>
</evidence>
<comment type="caution">
    <text evidence="7">The sequence shown here is derived from an EMBL/GenBank/DDBJ whole genome shotgun (WGS) entry which is preliminary data.</text>
</comment>
<dbReference type="Gene3D" id="1.10.10.10">
    <property type="entry name" value="Winged helix-like DNA-binding domain superfamily/Winged helix DNA-binding domain"/>
    <property type="match status" value="2"/>
</dbReference>
<evidence type="ECO:0000259" key="6">
    <source>
        <dbReference type="Pfam" id="PF13404"/>
    </source>
</evidence>
<dbReference type="SUPFAM" id="SSF54909">
    <property type="entry name" value="Dimeric alpha+beta barrel"/>
    <property type="match status" value="2"/>
</dbReference>
<dbReference type="Pfam" id="PF01037">
    <property type="entry name" value="AsnC_trans_reg"/>
    <property type="match status" value="2"/>
</dbReference>
<dbReference type="InterPro" id="IPR019887">
    <property type="entry name" value="Tscrpt_reg_AsnC/Lrp_C"/>
</dbReference>
<evidence type="ECO:0000256" key="3">
    <source>
        <dbReference type="ARBA" id="ARBA00023163"/>
    </source>
</evidence>
<feature type="domain" description="Transcription regulator AsnC/Lrp ligand binding" evidence="5">
    <location>
        <begin position="68"/>
        <end position="136"/>
    </location>
</feature>
<dbReference type="RefSeq" id="WP_345349549.1">
    <property type="nucleotide sequence ID" value="NZ_BAABFB010000063.1"/>
</dbReference>
<evidence type="ECO:0000313" key="7">
    <source>
        <dbReference type="EMBL" id="GAA4485863.1"/>
    </source>
</evidence>
<organism evidence="7 8">
    <name type="scientific">Rhodococcus olei</name>
    <dbReference type="NCBI Taxonomy" id="2161675"/>
    <lineage>
        <taxon>Bacteria</taxon>
        <taxon>Bacillati</taxon>
        <taxon>Actinomycetota</taxon>
        <taxon>Actinomycetes</taxon>
        <taxon>Mycobacteriales</taxon>
        <taxon>Nocardiaceae</taxon>
        <taxon>Rhodococcus</taxon>
    </lineage>
</organism>
<reference evidence="8" key="1">
    <citation type="journal article" date="2019" name="Int. J. Syst. Evol. Microbiol.">
        <title>The Global Catalogue of Microorganisms (GCM) 10K type strain sequencing project: providing services to taxonomists for standard genome sequencing and annotation.</title>
        <authorList>
            <consortium name="The Broad Institute Genomics Platform"/>
            <consortium name="The Broad Institute Genome Sequencing Center for Infectious Disease"/>
            <person name="Wu L."/>
            <person name="Ma J."/>
        </authorList>
    </citation>
    <scope>NUCLEOTIDE SEQUENCE [LARGE SCALE GENOMIC DNA]</scope>
    <source>
        <strain evidence="8">JCM 32206</strain>
    </source>
</reference>
<dbReference type="Pfam" id="PF13404">
    <property type="entry name" value="HTH_AsnC-type"/>
    <property type="match status" value="2"/>
</dbReference>
<sequence>MQDLVDELDLAIINCLQIRPRASWVHVGRVLEVDPVTVSRRWDRLVAQGLAWVTCFGHPNTNRVMAYIEVDVAGAHVHTVAEQVSSHPAVASVHHTTGARSLVLSVVGADPVAISHYVSDHLGTVEGIVATRSEMVTAIHGEASEWRLRTLSPSQRRALQTAYPRPSAPATTTAPSDDEYRIMQALATDGRMSTTDLARHLGVSEATARRRVNRLLGEGRAALRCEIAQEISGSPHTGLLWARAPLDVLDNVARSLSELPEVRACLSITGRNNLMLFTWLRNVGDLQRIERTVSGVAPELEVTDRAFCLRSVKRLGRLIDDRGRSAGVLPSATWEVETMP</sequence>
<dbReference type="InterPro" id="IPR036388">
    <property type="entry name" value="WH-like_DNA-bd_sf"/>
</dbReference>
<evidence type="ECO:0000259" key="5">
    <source>
        <dbReference type="Pfam" id="PF01037"/>
    </source>
</evidence>
<keyword evidence="8" id="KW-1185">Reference proteome</keyword>
<dbReference type="InterPro" id="IPR000485">
    <property type="entry name" value="AsnC-type_HTH_dom"/>
</dbReference>
<dbReference type="SUPFAM" id="SSF46785">
    <property type="entry name" value="Winged helix' DNA-binding domain"/>
    <property type="match status" value="1"/>
</dbReference>